<feature type="compositionally biased region" description="Polar residues" evidence="6">
    <location>
        <begin position="719"/>
        <end position="740"/>
    </location>
</feature>
<feature type="compositionally biased region" description="Acidic residues" evidence="6">
    <location>
        <begin position="1547"/>
        <end position="1576"/>
    </location>
</feature>
<feature type="compositionally biased region" description="Basic and acidic residues" evidence="6">
    <location>
        <begin position="1695"/>
        <end position="1704"/>
    </location>
</feature>
<feature type="compositionally biased region" description="Acidic residues" evidence="6">
    <location>
        <begin position="1272"/>
        <end position="1288"/>
    </location>
</feature>
<dbReference type="GO" id="GO:0005930">
    <property type="term" value="C:axoneme"/>
    <property type="evidence" value="ECO:0007669"/>
    <property type="project" value="TreeGrafter"/>
</dbReference>
<keyword evidence="3" id="KW-0963">Cytoplasm</keyword>
<feature type="compositionally biased region" description="Acidic residues" evidence="6">
    <location>
        <begin position="1445"/>
        <end position="1466"/>
    </location>
</feature>
<feature type="region of interest" description="Disordered" evidence="6">
    <location>
        <begin position="356"/>
        <end position="396"/>
    </location>
</feature>
<feature type="compositionally biased region" description="Polar residues" evidence="6">
    <location>
        <begin position="1823"/>
        <end position="1837"/>
    </location>
</feature>
<evidence type="ECO:0000256" key="4">
    <source>
        <dbReference type="ARBA" id="ARBA00022737"/>
    </source>
</evidence>
<keyword evidence="4" id="KW-0677">Repeat</keyword>
<feature type="compositionally biased region" description="Acidic residues" evidence="6">
    <location>
        <begin position="1759"/>
        <end position="1781"/>
    </location>
</feature>
<keyword evidence="9" id="KW-1185">Reference proteome</keyword>
<reference evidence="8" key="3">
    <citation type="submission" date="2025-09" db="UniProtKB">
        <authorList>
            <consortium name="Ensembl"/>
        </authorList>
    </citation>
    <scope>IDENTIFICATION</scope>
</reference>
<sequence>MSSTPVQDPAAQRLSSGSGQTLPFRPLQPTSDPSASKRVCFYKSGDYKFSGHRMVINTRTFKTFDALLDALSKKVPLPFGVRTITTPRGTHLVRGLDDLQDGGSYVCSDQRRVKPLNVDEVNRRQVPWNTTRPPSASRRKQRVAVRTPKKLVVIKNRDPTVKRTIVLQRRTAPTFDSLLDYLSQILQFPVLKLYSTDGRRVDGLAALILCSGFVVAAGNEPFRLGNNSFHGTGQIAQSFSSGRGSRNFSSSSERYIVNQINKSRNGSRNSHLQHHHGSEVNQHYTSMDTCASGRGDHEYTCIVPQDDDIEKSFRVNQDGSMTVEMKVHLTIKEEEMLHWTTTLSRSSLSKRTACASISESGNSSPDSNNAVAKDSSSIADETKEENHPTRVGTGVGFNNEQVYEGYTSTALGKAKSHFKRAPTPGPRRVKKKTSVESVKMVTESGIQESTLGHYSYMERTADGETTTEGYCIVRHSNSSSSNRPIPKPRKTASADANKKGSTTSILSSGVAEVLQIQNHGMEVTETVMHIYEGQGCYDNYFANEDYNTDGGPVAAPDSKPSTESGPRSSSNDCDIDFSCQPSTADSLQRQREEILSLSSEPISPTRETVMEDKVPTTEKRNEIFKPDGNAKGSPSTCSLDKKLSPSRNSKHSSTDKISNVTMGKKSLSSSESAKSGQNSKEAERKAGNPQSKKSLKASRKDSALLVSNSTENMKKTPPKRQSVNKLATTDNSHNVNTPTRRPQVKKNMSEILQTKKSLLPGKKTISTPKSMIENRIASPKKPLELSESVSMPSLNLTPSQIHQYVENWLENVSPDQASYTESIPDELEPRPKVVFKIGDDSESDETNECQSKLDECYTLSGVVKKSVSCLSVPLSHEGTETTVLYNEQKPRGLCVSMPSVRVDSVHQGNALRPHKSAEAIGPEESESTPSISNILSPKAKIKPVLRQLCSSIQCIRSVSDANTTSNLEKSNSLPDFSTQVASVFGSSCKAFLSFLSVMTLRDSITGSAVGDGNQSQSTSEAMLMMESLQKISVIEDEEEQRSSLTDLQSRASSEFRERWKDFQIMRERFESEPLSPKVSETEFALDVVSEGGDVFEGQIDELLEELHMPQDLKAEISSTIHQARNFYPVDESTFIETDRNQSDSEEDVEKFVDEHNDDTKQSQGPVSSNIVQDVKEKKQDDDSGDDLNKMQSMYSEQEKIRELAQEADEVQETGIDVQSSDAQTEREEALEIKDESEGKDDQLEEVEQNREEERDEERNLINYYGEENIGNEMEEENEDMAEKEDDEGQEKWEAGKESGCESVVKVEEGTEGEMTTDEEKLEREKEGVEETEEGTMETQDAEKGGETDEREMAEEEEEVNEDAAGEEENGEEGSKKRKKDETQEEADENIEEQVEEEKEEIVPENSSEEKIEEGIEEEEKVDKTAGEDEKEVGMITDNDNKEGPEDVIEETEEEKDLENIADEMEEKEVKSSVEDEGNGDSEESDDFNGEVVEKEEEVNVLIENDVEEEEEIIGDADDENEEENNCDELEEKQEEEKEVDTEKDIEGEVEEVIGDTDEEEGVENMIDEVEESEGEVDVATKKDEEEEVEEVTDEIQGEEKVGGEINGEMEEKEEQEVDLAFENDAEEDIEGEEEETINHKGEDTDDNIDVVSGEDEEAEEIINETDEEEENINEDGEEEIIGEDCNEEESEDSDAEVKNAEEGRSSVTTNKDEEEAEGETDKEEENNEESRKEFEKQSSLEVEEIEESETGENTRDGLTLDEEDREDDEENEQDEELEQMEQQESNYDIIEEDDVTEDMDSSDNDADSKNLVQHCSSHEETNTGHITDSPTKYSSEGQCEYEKDNETDTVDELEIDGGGQTHEDRSNSLPHPVEISQELLDFVNSALQSSSLTFTYDARGNIRIEPDNAQVVQTKLTVIPNHRKDSSYGLKRLPSPSTSDLTDYRPETSESGGYKSQDSLDIVTESGEEASAKPFPVCRRKVDIPDGKMDVERAVSKVSVASNSEILQNSGLKSGESFSSYDSGSKVSREDLSYFSATSSSKADGEAAQCMSLTPGKEEIDGVLIDQGRWLLKENHLIRKSPPVSLGMYGNLDSTSIDTGQEESPPHYKTKKNPLVAISSSELEEMVKPQTPKCTYYNMPHGSDSDPFLDESSIQNGKKETSFVKGRGFRVSPTIDTSKTWSNKNGSLSSFASVELKMPDSRVHPVGESSAVTQARRTPSGGQRALQAQDSLDTLRARQLLVKYFWLKKYIPTFNKPCFVNAKQNTCSVLFKSQQGTPLIISAEGDSLQIPIFQKFYISFTVYIFARKNLKNLTINIEKVMS</sequence>
<feature type="compositionally biased region" description="Polar residues" evidence="6">
    <location>
        <begin position="1949"/>
        <end position="1959"/>
    </location>
</feature>
<reference evidence="8" key="2">
    <citation type="submission" date="2025-08" db="UniProtKB">
        <authorList>
            <consortium name="Ensembl"/>
        </authorList>
    </citation>
    <scope>IDENTIFICATION</scope>
</reference>
<dbReference type="GO" id="GO:0043005">
    <property type="term" value="C:neuron projection"/>
    <property type="evidence" value="ECO:0007669"/>
    <property type="project" value="UniProtKB-ARBA"/>
</dbReference>
<gene>
    <name evidence="8" type="primary">rp1</name>
</gene>
<feature type="compositionally biased region" description="Low complexity" evidence="6">
    <location>
        <begin position="664"/>
        <end position="675"/>
    </location>
</feature>
<dbReference type="PANTHER" id="PTHR23005:SF4">
    <property type="entry name" value="OXYGEN-REGULATED PROTEIN 1"/>
    <property type="match status" value="1"/>
</dbReference>
<evidence type="ECO:0000313" key="8">
    <source>
        <dbReference type="Ensembl" id="ENSENLP00000045956.1"/>
    </source>
</evidence>
<feature type="region of interest" description="Disordered" evidence="6">
    <location>
        <begin position="2203"/>
        <end position="2227"/>
    </location>
</feature>
<dbReference type="GO" id="GO:0042461">
    <property type="term" value="P:photoreceptor cell development"/>
    <property type="evidence" value="ECO:0007669"/>
    <property type="project" value="TreeGrafter"/>
</dbReference>
<dbReference type="InterPro" id="IPR003533">
    <property type="entry name" value="Doublecortin_dom"/>
</dbReference>
<dbReference type="GO" id="GO:0060041">
    <property type="term" value="P:retina development in camera-type eye"/>
    <property type="evidence" value="ECO:0007669"/>
    <property type="project" value="TreeGrafter"/>
</dbReference>
<feature type="compositionally biased region" description="Low complexity" evidence="6">
    <location>
        <begin position="595"/>
        <end position="604"/>
    </location>
</feature>
<organism evidence="8 9">
    <name type="scientific">Echeneis naucrates</name>
    <name type="common">Live sharksucker</name>
    <dbReference type="NCBI Taxonomy" id="173247"/>
    <lineage>
        <taxon>Eukaryota</taxon>
        <taxon>Metazoa</taxon>
        <taxon>Chordata</taxon>
        <taxon>Craniata</taxon>
        <taxon>Vertebrata</taxon>
        <taxon>Euteleostomi</taxon>
        <taxon>Actinopterygii</taxon>
        <taxon>Neopterygii</taxon>
        <taxon>Teleostei</taxon>
        <taxon>Neoteleostei</taxon>
        <taxon>Acanthomorphata</taxon>
        <taxon>Carangaria</taxon>
        <taxon>Carangiformes</taxon>
        <taxon>Echeneidae</taxon>
        <taxon>Echeneis</taxon>
    </lineage>
</organism>
<dbReference type="FunFam" id="3.10.20.230:FF:000006">
    <property type="entry name" value="Oxygen-regulated protein 1"/>
    <property type="match status" value="1"/>
</dbReference>
<feature type="compositionally biased region" description="Basic and acidic residues" evidence="6">
    <location>
        <begin position="1223"/>
        <end position="1259"/>
    </location>
</feature>
<feature type="compositionally biased region" description="Basic and acidic residues" evidence="6">
    <location>
        <begin position="1317"/>
        <end position="1328"/>
    </location>
</feature>
<evidence type="ECO:0000259" key="7">
    <source>
        <dbReference type="PROSITE" id="PS50309"/>
    </source>
</evidence>
<feature type="compositionally biased region" description="Acidic residues" evidence="6">
    <location>
        <begin position="1474"/>
        <end position="1539"/>
    </location>
</feature>
<feature type="region of interest" description="Disordered" evidence="6">
    <location>
        <begin position="1"/>
        <end position="35"/>
    </location>
</feature>
<evidence type="ECO:0000256" key="5">
    <source>
        <dbReference type="ARBA" id="ARBA00023273"/>
    </source>
</evidence>
<evidence type="ECO:0000313" key="9">
    <source>
        <dbReference type="Proteomes" id="UP000472264"/>
    </source>
</evidence>
<feature type="region of interest" description="Disordered" evidence="6">
    <location>
        <begin position="1132"/>
        <end position="1869"/>
    </location>
</feature>
<dbReference type="SUPFAM" id="SSF89837">
    <property type="entry name" value="Doublecortin (DC)"/>
    <property type="match status" value="2"/>
</dbReference>
<dbReference type="SMART" id="SM00537">
    <property type="entry name" value="DCX"/>
    <property type="match status" value="2"/>
</dbReference>
<feature type="compositionally biased region" description="Acidic residues" evidence="6">
    <location>
        <begin position="1382"/>
        <end position="1399"/>
    </location>
</feature>
<dbReference type="OMA" id="AMLMMES"/>
<feature type="compositionally biased region" description="Basic and acidic residues" evidence="6">
    <location>
        <begin position="1289"/>
        <end position="1308"/>
    </location>
</feature>
<feature type="compositionally biased region" description="Basic and acidic residues" evidence="6">
    <location>
        <begin position="1149"/>
        <end position="1160"/>
    </location>
</feature>
<feature type="compositionally biased region" description="Basic and acidic residues" evidence="6">
    <location>
        <begin position="608"/>
        <end position="625"/>
    </location>
</feature>
<feature type="region of interest" description="Disordered" evidence="6">
    <location>
        <begin position="415"/>
        <end position="434"/>
    </location>
</feature>
<dbReference type="InParanoid" id="A0A665WPN3"/>
<protein>
    <recommendedName>
        <fullName evidence="7">Doublecortin domain-containing protein</fullName>
    </recommendedName>
</protein>
<feature type="region of interest" description="Disordered" evidence="6">
    <location>
        <begin position="1923"/>
        <end position="1960"/>
    </location>
</feature>
<feature type="compositionally biased region" description="Acidic residues" evidence="6">
    <location>
        <begin position="1607"/>
        <end position="1635"/>
    </location>
</feature>
<dbReference type="PROSITE" id="PS50309">
    <property type="entry name" value="DC"/>
    <property type="match status" value="2"/>
</dbReference>
<feature type="compositionally biased region" description="Polar residues" evidence="6">
    <location>
        <begin position="356"/>
        <end position="379"/>
    </location>
</feature>
<name>A0A665WPN3_ECHNA</name>
<evidence type="ECO:0000256" key="3">
    <source>
        <dbReference type="ARBA" id="ARBA00022490"/>
    </source>
</evidence>
<feature type="compositionally biased region" description="Acidic residues" evidence="6">
    <location>
        <begin position="1712"/>
        <end position="1727"/>
    </location>
</feature>
<evidence type="ECO:0000256" key="2">
    <source>
        <dbReference type="ARBA" id="ARBA00004496"/>
    </source>
</evidence>
<evidence type="ECO:0000256" key="6">
    <source>
        <dbReference type="SAM" id="MobiDB-lite"/>
    </source>
</evidence>
<dbReference type="GO" id="GO:0035556">
    <property type="term" value="P:intracellular signal transduction"/>
    <property type="evidence" value="ECO:0007669"/>
    <property type="project" value="InterPro"/>
</dbReference>
<dbReference type="Gene3D" id="3.10.20.230">
    <property type="entry name" value="Doublecortin domain"/>
    <property type="match status" value="2"/>
</dbReference>
<evidence type="ECO:0000256" key="1">
    <source>
        <dbReference type="ARBA" id="ARBA00004316"/>
    </source>
</evidence>
<feature type="compositionally biased region" description="Acidic residues" evidence="6">
    <location>
        <begin position="1741"/>
        <end position="1750"/>
    </location>
</feature>
<feature type="region of interest" description="Disordered" evidence="6">
    <location>
        <begin position="912"/>
        <end position="931"/>
    </location>
</feature>
<feature type="compositionally biased region" description="Polar residues" evidence="6">
    <location>
        <begin position="2210"/>
        <end position="2227"/>
    </location>
</feature>
<dbReference type="Pfam" id="PF03607">
    <property type="entry name" value="DCX"/>
    <property type="match status" value="2"/>
</dbReference>
<dbReference type="PANTHER" id="PTHR23005">
    <property type="entry name" value="RETINITIS PIGMENTOSA 1 PROTEIN"/>
    <property type="match status" value="1"/>
</dbReference>
<dbReference type="GO" id="GO:0035082">
    <property type="term" value="P:axoneme assembly"/>
    <property type="evidence" value="ECO:0007669"/>
    <property type="project" value="TreeGrafter"/>
</dbReference>
<feature type="compositionally biased region" description="Polar residues" evidence="6">
    <location>
        <begin position="1161"/>
        <end position="1170"/>
    </location>
</feature>
<feature type="compositionally biased region" description="Acidic residues" evidence="6">
    <location>
        <begin position="1789"/>
        <end position="1805"/>
    </location>
</feature>
<feature type="compositionally biased region" description="Acidic residues" evidence="6">
    <location>
        <begin position="1643"/>
        <end position="1694"/>
    </location>
</feature>
<proteinExistence type="predicted"/>
<feature type="domain" description="Doublecortin" evidence="7">
    <location>
        <begin position="149"/>
        <end position="228"/>
    </location>
</feature>
<feature type="compositionally biased region" description="Acidic residues" evidence="6">
    <location>
        <begin position="1584"/>
        <end position="1596"/>
    </location>
</feature>
<feature type="compositionally biased region" description="Basic and acidic residues" evidence="6">
    <location>
        <begin position="1728"/>
        <end position="1738"/>
    </location>
</feature>
<feature type="region of interest" description="Disordered" evidence="6">
    <location>
        <begin position="548"/>
        <end position="746"/>
    </location>
</feature>
<feature type="compositionally biased region" description="Acidic residues" evidence="6">
    <location>
        <begin position="1348"/>
        <end position="1371"/>
    </location>
</feature>
<feature type="compositionally biased region" description="Polar residues" evidence="6">
    <location>
        <begin position="559"/>
        <end position="572"/>
    </location>
</feature>
<reference evidence="8" key="1">
    <citation type="submission" date="2021-04" db="EMBL/GenBank/DDBJ databases">
        <authorList>
            <consortium name="Wellcome Sanger Institute Data Sharing"/>
        </authorList>
    </citation>
    <scope>NUCLEOTIDE SEQUENCE [LARGE SCALE GENOMIC DNA]</scope>
</reference>
<dbReference type="Ensembl" id="ENSENLT00000047084.1">
    <property type="protein sequence ID" value="ENSENLP00000045956.1"/>
    <property type="gene ID" value="ENSENLG00000019515.1"/>
</dbReference>
<accession>A0A665WPN3</accession>
<dbReference type="Proteomes" id="UP000472264">
    <property type="component" value="Chromosome 17"/>
</dbReference>
<comment type="subcellular location">
    <subcellularLocation>
        <location evidence="1">Cell projection</location>
    </subcellularLocation>
    <subcellularLocation>
        <location evidence="2">Cytoplasm</location>
    </subcellularLocation>
</comment>
<dbReference type="InterPro" id="IPR036572">
    <property type="entry name" value="Doublecortin_dom_sf"/>
</dbReference>
<feature type="domain" description="Doublecortin" evidence="7">
    <location>
        <begin position="37"/>
        <end position="119"/>
    </location>
</feature>
<feature type="region of interest" description="Disordered" evidence="6">
    <location>
        <begin position="475"/>
        <end position="503"/>
    </location>
</feature>
<keyword evidence="5" id="KW-0966">Cell projection</keyword>